<evidence type="ECO:0008006" key="2">
    <source>
        <dbReference type="Google" id="ProtNLM"/>
    </source>
</evidence>
<dbReference type="Pfam" id="PF04578">
    <property type="entry name" value="DUF594"/>
    <property type="match status" value="1"/>
</dbReference>
<dbReference type="InParanoid" id="A0A059ADD0"/>
<name>A0A059ADD0_EUCGR</name>
<accession>A0A059ADD0</accession>
<reference evidence="1" key="1">
    <citation type="submission" date="2013-07" db="EMBL/GenBank/DDBJ databases">
        <title>The genome of Eucalyptus grandis.</title>
        <authorList>
            <person name="Schmutz J."/>
            <person name="Hayes R."/>
            <person name="Myburg A."/>
            <person name="Tuskan G."/>
            <person name="Grattapaglia D."/>
            <person name="Rokhsar D.S."/>
        </authorList>
    </citation>
    <scope>NUCLEOTIDE SEQUENCE</scope>
    <source>
        <tissue evidence="1">Leaf extractions</tissue>
    </source>
</reference>
<organism evidence="1">
    <name type="scientific">Eucalyptus grandis</name>
    <name type="common">Flooded gum</name>
    <dbReference type="NCBI Taxonomy" id="71139"/>
    <lineage>
        <taxon>Eukaryota</taxon>
        <taxon>Viridiplantae</taxon>
        <taxon>Streptophyta</taxon>
        <taxon>Embryophyta</taxon>
        <taxon>Tracheophyta</taxon>
        <taxon>Spermatophyta</taxon>
        <taxon>Magnoliopsida</taxon>
        <taxon>eudicotyledons</taxon>
        <taxon>Gunneridae</taxon>
        <taxon>Pentapetalae</taxon>
        <taxon>rosids</taxon>
        <taxon>malvids</taxon>
        <taxon>Myrtales</taxon>
        <taxon>Myrtaceae</taxon>
        <taxon>Myrtoideae</taxon>
        <taxon>Eucalypteae</taxon>
        <taxon>Eucalyptus</taxon>
    </lineage>
</organism>
<dbReference type="EMBL" id="KK198762">
    <property type="protein sequence ID" value="KCW51833.1"/>
    <property type="molecule type" value="Genomic_DNA"/>
</dbReference>
<dbReference type="InterPro" id="IPR007658">
    <property type="entry name" value="DUF594"/>
</dbReference>
<dbReference type="AlphaFoldDB" id="A0A059ADD0"/>
<evidence type="ECO:0000313" key="1">
    <source>
        <dbReference type="EMBL" id="KCW51833.1"/>
    </source>
</evidence>
<protein>
    <recommendedName>
        <fullName evidence="2">DUF4220 domain-containing protein</fullName>
    </recommendedName>
</protein>
<gene>
    <name evidence="1" type="ORF">EUGRSUZ_J01282</name>
</gene>
<dbReference type="STRING" id="71139.A0A059ADD0"/>
<sequence length="163" mass="18513">MIKQPDMMSTVAGFVEIRFQYTCCQMDEFLIKHCPDGSKTKITKESACKSLLSVGRDGRPDRGDREAIKPALLNARALARELQCIENKYRWKIMSEVWAELLGYAAVHCGSYAHAQQLCKGRELITLVWLLMAQLDVHPHFRMPCLIAVVRIAPPVTKLLLQK</sequence>
<proteinExistence type="predicted"/>
<dbReference type="PANTHER" id="PTHR31325">
    <property type="entry name" value="OS01G0798800 PROTEIN-RELATED"/>
    <property type="match status" value="1"/>
</dbReference>
<dbReference type="Gramene" id="KCW51833">
    <property type="protein sequence ID" value="KCW51833"/>
    <property type="gene ID" value="EUGRSUZ_J01282"/>
</dbReference>